<dbReference type="GO" id="GO:0005634">
    <property type="term" value="C:nucleus"/>
    <property type="evidence" value="ECO:0007669"/>
    <property type="project" value="UniProtKB-SubCell"/>
</dbReference>
<keyword evidence="6" id="KW-1185">Reference proteome</keyword>
<name>A0A8K0P465_LADFU</name>
<accession>A0A8K0P465</accession>
<evidence type="ECO:0000256" key="1">
    <source>
        <dbReference type="ARBA" id="ARBA00004123"/>
    </source>
</evidence>
<reference evidence="5" key="1">
    <citation type="submission" date="2013-04" db="EMBL/GenBank/DDBJ databases">
        <authorList>
            <person name="Qu J."/>
            <person name="Murali S.C."/>
            <person name="Bandaranaike D."/>
            <person name="Bellair M."/>
            <person name="Blankenburg K."/>
            <person name="Chao H."/>
            <person name="Dinh H."/>
            <person name="Doddapaneni H."/>
            <person name="Downs B."/>
            <person name="Dugan-Rocha S."/>
            <person name="Elkadiri S."/>
            <person name="Gnanaolivu R.D."/>
            <person name="Hernandez B."/>
            <person name="Javaid M."/>
            <person name="Jayaseelan J.C."/>
            <person name="Lee S."/>
            <person name="Li M."/>
            <person name="Ming W."/>
            <person name="Munidasa M."/>
            <person name="Muniz J."/>
            <person name="Nguyen L."/>
            <person name="Ongeri F."/>
            <person name="Osuji N."/>
            <person name="Pu L.-L."/>
            <person name="Puazo M."/>
            <person name="Qu C."/>
            <person name="Quiroz J."/>
            <person name="Raj R."/>
            <person name="Weissenberger G."/>
            <person name="Xin Y."/>
            <person name="Zou X."/>
            <person name="Han Y."/>
            <person name="Richards S."/>
            <person name="Worley K."/>
            <person name="Muzny D."/>
            <person name="Gibbs R."/>
        </authorList>
    </citation>
    <scope>NUCLEOTIDE SEQUENCE</scope>
    <source>
        <strain evidence="5">Sampled in the wild</strain>
    </source>
</reference>
<comment type="subcellular location">
    <subcellularLocation>
        <location evidence="1">Nucleus</location>
    </subcellularLocation>
</comment>
<dbReference type="OrthoDB" id="8189007at2759"/>
<dbReference type="Proteomes" id="UP000792457">
    <property type="component" value="Unassembled WGS sequence"/>
</dbReference>
<sequence>MEGLTHLFHTVLQSPHRNSCLGDLLLDCAEHQAFSTIDSSELQSVVAQINSNLNEHNNRFCGILILKTFLSQCPDEIFSSNAFSWVSQLMRAINDKTELAVDSENELSFLVLRDIIVASSQFPDVSKQLLPLIPKLLTILTSGITKDCEESLLCLQSCMKYYSSQCFSFKAAICKLLLDELTSECESLVEVAAECFALLPLLGGSSGIKRVSIINGINANYSGEWNQLLSKVIRTLHIILNSFFAGVNEVKGYSEMEDVLPLPSESDDFSVVMKQNVVRKFTNLSRYLCLMLQNPLPAAKIIPVEEVMGLLCRALAVTCNSLKDKVSSEFLALGARLPEIHSASFSILSVLMAWMHLLPYGSLIVKLVMQSLKWTSTSKDWPSSIRKPYSTLRCSAYHCISMWLHVSAAASCAEDVAEELINCALIDMVPTREKLKLVSSNIGNKHLGKQKRRKMGVFDLHTDENTPSSFLSGMRCAVGDGSANSEICCAALEMLSSLLQSVGLFLKPNLHKILQDTTILILIDIQRSTGTISTKQSNNRDILASMIVPYQSDAKCYLALLKLMLALVLEPHSHKWPSPLGLAVQIFSTGQNDSNIEVATFCATAKRVVERLIHPVAPTLNFPVSLPESQDMSISEENSEFISTEVSNQTKVSVCSAVGTQTDEVLQKGTEARESTDFRILGNGNHESTETSDLIVLSDDDSKLSRHSVATSPNDFSKSRIPSPDVLFIRTGLADGKLKGEKNVMLPFTYLKSKGVQCTGSPLLDDRGDTSANSPPLLVVKVPIDKCSTDKMVDFSQQFPYKPMEDVVPIEVNSDDEDEPVEMEMNHVDDCSELEVTAKLGTAAPGGENGDSGEVMVVDVEPPKAENLHSNSSSVKSPTGKKIIETCKENAAEVEIVELDDTSNTPVTKNKVVELDEEIAELEDKLNSFVDVSSEDD</sequence>
<dbReference type="AlphaFoldDB" id="A0A8K0P465"/>
<dbReference type="InterPro" id="IPR016024">
    <property type="entry name" value="ARM-type_fold"/>
</dbReference>
<dbReference type="Pfam" id="PF08167">
    <property type="entry name" value="RIX1"/>
    <property type="match status" value="1"/>
</dbReference>
<feature type="domain" description="Pre-rRNA-processing protein RIX1 N-terminal" evidence="4">
    <location>
        <begin position="35"/>
        <end position="185"/>
    </location>
</feature>
<organism evidence="5 6">
    <name type="scientific">Ladona fulva</name>
    <name type="common">Scarce chaser dragonfly</name>
    <name type="synonym">Libellula fulva</name>
    <dbReference type="NCBI Taxonomy" id="123851"/>
    <lineage>
        <taxon>Eukaryota</taxon>
        <taxon>Metazoa</taxon>
        <taxon>Ecdysozoa</taxon>
        <taxon>Arthropoda</taxon>
        <taxon>Hexapoda</taxon>
        <taxon>Insecta</taxon>
        <taxon>Pterygota</taxon>
        <taxon>Palaeoptera</taxon>
        <taxon>Odonata</taxon>
        <taxon>Epiprocta</taxon>
        <taxon>Anisoptera</taxon>
        <taxon>Libelluloidea</taxon>
        <taxon>Libellulidae</taxon>
        <taxon>Ladona</taxon>
    </lineage>
</organism>
<protein>
    <recommendedName>
        <fullName evidence="4">Pre-rRNA-processing protein RIX1 N-terminal domain-containing protein</fullName>
    </recommendedName>
</protein>
<keyword evidence="3" id="KW-0539">Nucleus</keyword>
<dbReference type="InterPro" id="IPR012583">
    <property type="entry name" value="RIX1_N"/>
</dbReference>
<comment type="caution">
    <text evidence="5">The sequence shown here is derived from an EMBL/GenBank/DDBJ whole genome shotgun (WGS) entry which is preliminary data.</text>
</comment>
<dbReference type="PANTHER" id="PTHR34105:SF1">
    <property type="entry name" value="PROLINE-, GLUTAMIC ACID- AND LEUCINE-RICH PROTEIN 1"/>
    <property type="match status" value="1"/>
</dbReference>
<evidence type="ECO:0000256" key="2">
    <source>
        <dbReference type="ARBA" id="ARBA00010511"/>
    </source>
</evidence>
<proteinExistence type="inferred from homology"/>
<dbReference type="EMBL" id="KZ308619">
    <property type="protein sequence ID" value="KAG8232447.1"/>
    <property type="molecule type" value="Genomic_DNA"/>
</dbReference>
<dbReference type="GO" id="GO:0006364">
    <property type="term" value="P:rRNA processing"/>
    <property type="evidence" value="ECO:0007669"/>
    <property type="project" value="TreeGrafter"/>
</dbReference>
<comment type="similarity">
    <text evidence="2">Belongs to the RIX1/PELP1 family.</text>
</comment>
<evidence type="ECO:0000259" key="4">
    <source>
        <dbReference type="Pfam" id="PF08167"/>
    </source>
</evidence>
<reference evidence="5" key="2">
    <citation type="submission" date="2017-10" db="EMBL/GenBank/DDBJ databases">
        <title>Ladona fulva Genome sequencing and assembly.</title>
        <authorList>
            <person name="Murali S."/>
            <person name="Richards S."/>
            <person name="Bandaranaike D."/>
            <person name="Bellair M."/>
            <person name="Blankenburg K."/>
            <person name="Chao H."/>
            <person name="Dinh H."/>
            <person name="Doddapaneni H."/>
            <person name="Dugan-Rocha S."/>
            <person name="Elkadiri S."/>
            <person name="Gnanaolivu R."/>
            <person name="Hernandez B."/>
            <person name="Skinner E."/>
            <person name="Javaid M."/>
            <person name="Lee S."/>
            <person name="Li M."/>
            <person name="Ming W."/>
            <person name="Munidasa M."/>
            <person name="Muniz J."/>
            <person name="Nguyen L."/>
            <person name="Hughes D."/>
            <person name="Osuji N."/>
            <person name="Pu L.-L."/>
            <person name="Puazo M."/>
            <person name="Qu C."/>
            <person name="Quiroz J."/>
            <person name="Raj R."/>
            <person name="Weissenberger G."/>
            <person name="Xin Y."/>
            <person name="Zou X."/>
            <person name="Han Y."/>
            <person name="Worley K."/>
            <person name="Muzny D."/>
            <person name="Gibbs R."/>
        </authorList>
    </citation>
    <scope>NUCLEOTIDE SEQUENCE</scope>
    <source>
        <strain evidence="5">Sampled in the wild</strain>
    </source>
</reference>
<dbReference type="PANTHER" id="PTHR34105">
    <property type="entry name" value="PROLINE-, GLUTAMIC ACID- AND LEUCINE-RICH PROTEIN 1"/>
    <property type="match status" value="1"/>
</dbReference>
<gene>
    <name evidence="5" type="ORF">J437_LFUL012371</name>
</gene>
<evidence type="ECO:0000313" key="5">
    <source>
        <dbReference type="EMBL" id="KAG8232447.1"/>
    </source>
</evidence>
<evidence type="ECO:0000256" key="3">
    <source>
        <dbReference type="ARBA" id="ARBA00023242"/>
    </source>
</evidence>
<dbReference type="SUPFAM" id="SSF48371">
    <property type="entry name" value="ARM repeat"/>
    <property type="match status" value="1"/>
</dbReference>
<evidence type="ECO:0000313" key="6">
    <source>
        <dbReference type="Proteomes" id="UP000792457"/>
    </source>
</evidence>